<dbReference type="Proteomes" id="UP001176941">
    <property type="component" value="Chromosome 26"/>
</dbReference>
<protein>
    <submittedName>
        <fullName evidence="2">Uncharacterized protein</fullName>
    </submittedName>
</protein>
<feature type="region of interest" description="Disordered" evidence="1">
    <location>
        <begin position="1"/>
        <end position="29"/>
    </location>
</feature>
<feature type="compositionally biased region" description="Basic and acidic residues" evidence="1">
    <location>
        <begin position="75"/>
        <end position="102"/>
    </location>
</feature>
<evidence type="ECO:0000313" key="3">
    <source>
        <dbReference type="Proteomes" id="UP001176941"/>
    </source>
</evidence>
<sequence length="159" mass="16848">MPDVREVPYSSSSISSAHKPCKPGGEGRVVSNCLGSTGKEGLALVTVSAYKSMDFGVRGHTPLPPPGPSPSATVRDPEPTHTQIHKEMMSRDPHSQHFRKEGGFLLDLPPEPERDWAEVAEKTRTQLPSTDPGGLVAPGGPSLGTSRRASHAAESMTTS</sequence>
<accession>A0ABN8YZF7</accession>
<organism evidence="2 3">
    <name type="scientific">Rangifer tarandus platyrhynchus</name>
    <name type="common">Svalbard reindeer</name>
    <dbReference type="NCBI Taxonomy" id="3082113"/>
    <lineage>
        <taxon>Eukaryota</taxon>
        <taxon>Metazoa</taxon>
        <taxon>Chordata</taxon>
        <taxon>Craniata</taxon>
        <taxon>Vertebrata</taxon>
        <taxon>Euteleostomi</taxon>
        <taxon>Mammalia</taxon>
        <taxon>Eutheria</taxon>
        <taxon>Laurasiatheria</taxon>
        <taxon>Artiodactyla</taxon>
        <taxon>Ruminantia</taxon>
        <taxon>Pecora</taxon>
        <taxon>Cervidae</taxon>
        <taxon>Odocoileinae</taxon>
        <taxon>Rangifer</taxon>
    </lineage>
</organism>
<evidence type="ECO:0000313" key="2">
    <source>
        <dbReference type="EMBL" id="CAI9166869.1"/>
    </source>
</evidence>
<feature type="compositionally biased region" description="Basic and acidic residues" evidence="1">
    <location>
        <begin position="111"/>
        <end position="124"/>
    </location>
</feature>
<name>A0ABN8YZF7_RANTA</name>
<gene>
    <name evidence="2" type="ORF">MRATA1EN1_LOCUS15831</name>
</gene>
<dbReference type="EMBL" id="OX459962">
    <property type="protein sequence ID" value="CAI9166869.1"/>
    <property type="molecule type" value="Genomic_DNA"/>
</dbReference>
<proteinExistence type="predicted"/>
<keyword evidence="3" id="KW-1185">Reference proteome</keyword>
<feature type="region of interest" description="Disordered" evidence="1">
    <location>
        <begin position="57"/>
        <end position="159"/>
    </location>
</feature>
<evidence type="ECO:0000256" key="1">
    <source>
        <dbReference type="SAM" id="MobiDB-lite"/>
    </source>
</evidence>
<reference evidence="2" key="1">
    <citation type="submission" date="2023-04" db="EMBL/GenBank/DDBJ databases">
        <authorList>
            <consortium name="ELIXIR-Norway"/>
        </authorList>
    </citation>
    <scope>NUCLEOTIDE SEQUENCE [LARGE SCALE GENOMIC DNA]</scope>
</reference>